<feature type="transmembrane region" description="Helical" evidence="1">
    <location>
        <begin position="363"/>
        <end position="391"/>
    </location>
</feature>
<feature type="transmembrane region" description="Helical" evidence="1">
    <location>
        <begin position="136"/>
        <end position="168"/>
    </location>
</feature>
<evidence type="ECO:0000313" key="2">
    <source>
        <dbReference type="EMBL" id="MFL0251309.1"/>
    </source>
</evidence>
<dbReference type="InterPro" id="IPR019733">
    <property type="entry name" value="Uncharacterised_YhfT"/>
</dbReference>
<keyword evidence="3" id="KW-1185">Reference proteome</keyword>
<keyword evidence="1" id="KW-1133">Transmembrane helix</keyword>
<feature type="transmembrane region" description="Helical" evidence="1">
    <location>
        <begin position="275"/>
        <end position="296"/>
    </location>
</feature>
<accession>A0ABW8TK40</accession>
<dbReference type="RefSeq" id="WP_406787969.1">
    <property type="nucleotide sequence ID" value="NZ_JBJIAA010000010.1"/>
</dbReference>
<gene>
    <name evidence="2" type="ORF">ACJDT4_12855</name>
</gene>
<keyword evidence="1" id="KW-0812">Transmembrane</keyword>
<sequence length="431" mass="45667">MKYLIVALIGALASILANKGVAVFNDGLRPIIPEYLEKRMDKKALAATSFALSFGLVIGYGIPVSIAASILLIHSILLGTDIIGTWSPEGKKGMIISGVIGAVYGIGLVVGLKFIVDAFKLLPVNFLPQLGTVGTPIVAAFAVFPALVVGYQYGVKNGIITLVISFIVRQLVQYHGTFKIDTAKISLNPEGMALVTGVIIMIVYSMREKQDKDAVTIDITSIFSERVKKIKKNIIYLVIIGGLVAAGTSLTVIAGDPISLNLLAKNKNFEAGITALARGIGFIPLVATTAITTGVYSPTGMTFVFVVGILLKGNPILAFLAGAVVIFVEIYLLDFLAKFLDRFPGMKKCGDNIRTAMSKVIEVALLIGGMMAAYSMAGNLGFFIVIGLYVLNKTSKKPIVDAAVGPVGAIFVGILINLLYLCGLYLPTVSK</sequence>
<comment type="caution">
    <text evidence="2">The sequence shown here is derived from an EMBL/GenBank/DDBJ whole genome shotgun (WGS) entry which is preliminary data.</text>
</comment>
<feature type="transmembrane region" description="Helical" evidence="1">
    <location>
        <begin position="94"/>
        <end position="116"/>
    </location>
</feature>
<dbReference type="Proteomes" id="UP001623592">
    <property type="component" value="Unassembled WGS sequence"/>
</dbReference>
<feature type="transmembrane region" description="Helical" evidence="1">
    <location>
        <begin position="46"/>
        <end position="73"/>
    </location>
</feature>
<evidence type="ECO:0000256" key="1">
    <source>
        <dbReference type="SAM" id="Phobius"/>
    </source>
</evidence>
<proteinExistence type="predicted"/>
<keyword evidence="1" id="KW-0472">Membrane</keyword>
<reference evidence="2 3" key="1">
    <citation type="submission" date="2024-11" db="EMBL/GenBank/DDBJ databases">
        <authorList>
            <person name="Heng Y.C."/>
            <person name="Lim A.C.H."/>
            <person name="Lee J.K.Y."/>
            <person name="Kittelmann S."/>
        </authorList>
    </citation>
    <scope>NUCLEOTIDE SEQUENCE [LARGE SCALE GENOMIC DNA]</scope>
    <source>
        <strain evidence="2 3">WILCCON 0114</strain>
    </source>
</reference>
<evidence type="ECO:0000313" key="3">
    <source>
        <dbReference type="Proteomes" id="UP001623592"/>
    </source>
</evidence>
<organism evidence="2 3">
    <name type="scientific">Clostridium neuense</name>
    <dbReference type="NCBI Taxonomy" id="1728934"/>
    <lineage>
        <taxon>Bacteria</taxon>
        <taxon>Bacillati</taxon>
        <taxon>Bacillota</taxon>
        <taxon>Clostridia</taxon>
        <taxon>Eubacteriales</taxon>
        <taxon>Clostridiaceae</taxon>
        <taxon>Clostridium</taxon>
    </lineage>
</organism>
<name>A0ABW8TK40_9CLOT</name>
<feature type="transmembrane region" description="Helical" evidence="1">
    <location>
        <begin position="234"/>
        <end position="254"/>
    </location>
</feature>
<feature type="transmembrane region" description="Helical" evidence="1">
    <location>
        <begin position="189"/>
        <end position="206"/>
    </location>
</feature>
<dbReference type="EMBL" id="JBJIAA010000010">
    <property type="protein sequence ID" value="MFL0251309.1"/>
    <property type="molecule type" value="Genomic_DNA"/>
</dbReference>
<protein>
    <submittedName>
        <fullName evidence="2">YhfT family protein</fullName>
    </submittedName>
</protein>
<feature type="transmembrane region" description="Helical" evidence="1">
    <location>
        <begin position="403"/>
        <end position="426"/>
    </location>
</feature>
<dbReference type="Pfam" id="PF10797">
    <property type="entry name" value="YhfT"/>
    <property type="match status" value="1"/>
</dbReference>